<organism evidence="4 5">
    <name type="scientific">Ornithinibacillus hominis</name>
    <dbReference type="NCBI Taxonomy" id="2763055"/>
    <lineage>
        <taxon>Bacteria</taxon>
        <taxon>Bacillati</taxon>
        <taxon>Bacillota</taxon>
        <taxon>Bacilli</taxon>
        <taxon>Bacillales</taxon>
        <taxon>Bacillaceae</taxon>
        <taxon>Ornithinibacillus</taxon>
    </lineage>
</organism>
<feature type="transmembrane region" description="Helical" evidence="1">
    <location>
        <begin position="6"/>
        <end position="21"/>
    </location>
</feature>
<protein>
    <submittedName>
        <fullName evidence="4">CAP domain-containing protein</fullName>
    </submittedName>
</protein>
<dbReference type="PANTHER" id="PTHR31157:SF26">
    <property type="entry name" value="SCP-LIKE EXTRACELLULAR PROTEIN"/>
    <property type="match status" value="1"/>
</dbReference>
<dbReference type="InterPro" id="IPR035940">
    <property type="entry name" value="CAP_sf"/>
</dbReference>
<keyword evidence="1" id="KW-0812">Transmembrane</keyword>
<feature type="domain" description="CAP-associated" evidence="3">
    <location>
        <begin position="69"/>
        <end position="209"/>
    </location>
</feature>
<evidence type="ECO:0000259" key="2">
    <source>
        <dbReference type="Pfam" id="PF00188"/>
    </source>
</evidence>
<dbReference type="AlphaFoldDB" id="A0A923L3K6"/>
<dbReference type="Pfam" id="PF14504">
    <property type="entry name" value="CAP_assoc_N"/>
    <property type="match status" value="1"/>
</dbReference>
<keyword evidence="1" id="KW-0472">Membrane</keyword>
<comment type="caution">
    <text evidence="4">The sequence shown here is derived from an EMBL/GenBank/DDBJ whole genome shotgun (WGS) entry which is preliminary data.</text>
</comment>
<dbReference type="Proteomes" id="UP000637359">
    <property type="component" value="Unassembled WGS sequence"/>
</dbReference>
<dbReference type="InterPro" id="IPR014044">
    <property type="entry name" value="CAP_dom"/>
</dbReference>
<dbReference type="Pfam" id="PF00188">
    <property type="entry name" value="CAP"/>
    <property type="match status" value="1"/>
</dbReference>
<accession>A0A923L3K6</accession>
<dbReference type="SUPFAM" id="SSF55797">
    <property type="entry name" value="PR-1-like"/>
    <property type="match status" value="1"/>
</dbReference>
<evidence type="ECO:0000313" key="4">
    <source>
        <dbReference type="EMBL" id="MBC5635849.1"/>
    </source>
</evidence>
<keyword evidence="1" id="KW-1133">Transmembrane helix</keyword>
<dbReference type="EMBL" id="JACOOL010000002">
    <property type="protein sequence ID" value="MBC5635849.1"/>
    <property type="molecule type" value="Genomic_DNA"/>
</dbReference>
<reference evidence="4" key="1">
    <citation type="submission" date="2020-08" db="EMBL/GenBank/DDBJ databases">
        <title>Genome public.</title>
        <authorList>
            <person name="Liu C."/>
            <person name="Sun Q."/>
        </authorList>
    </citation>
    <scope>NUCLEOTIDE SEQUENCE</scope>
    <source>
        <strain evidence="4">BX22</strain>
    </source>
</reference>
<gene>
    <name evidence="4" type="ORF">H8S33_03315</name>
</gene>
<dbReference type="RefSeq" id="WP_186868567.1">
    <property type="nucleotide sequence ID" value="NZ_JACOOL010000002.1"/>
</dbReference>
<dbReference type="CDD" id="cd05379">
    <property type="entry name" value="CAP_bacterial"/>
    <property type="match status" value="1"/>
</dbReference>
<feature type="domain" description="SCP" evidence="2">
    <location>
        <begin position="241"/>
        <end position="350"/>
    </location>
</feature>
<proteinExistence type="predicted"/>
<evidence type="ECO:0000259" key="3">
    <source>
        <dbReference type="Pfam" id="PF14504"/>
    </source>
</evidence>
<evidence type="ECO:0000256" key="1">
    <source>
        <dbReference type="SAM" id="Phobius"/>
    </source>
</evidence>
<name>A0A923L3K6_9BACI</name>
<sequence>MRWIKGVVGLIMIVIITFFILEKNQIESREAIDSLNHTLIVKKENVKEKSVPNNIIAKGKYEGELFHWIGRSTDELIQALGEPKRKDLSSYGYTWWVYTNNETQYIQFGVIGEEIHTIYATGGDISISPLAIGDSYESVHQELEFKNEVTYKKGITSYTFLLDDEDVQMRPLVKLSDDLFLQVYFDTFSDQLSSVRIMTGDVLLIQRPYGLRYRGKIPNLPNLTDAKWEEVERGMEQQIFDITNVIRHNFKKNALEWEDRVSEVAFLHSKDMAENNYFSHYSQNGNGLKERLEGRDVYYTAAGENIAAQYVDAPAAVEGWLNSEGHRDALLNDEYTHLGVGVYRLYYTQNYLTKPFN</sequence>
<evidence type="ECO:0000313" key="5">
    <source>
        <dbReference type="Proteomes" id="UP000637359"/>
    </source>
</evidence>
<dbReference type="InterPro" id="IPR029410">
    <property type="entry name" value="CAP_assoc"/>
</dbReference>
<dbReference type="PANTHER" id="PTHR31157">
    <property type="entry name" value="SCP DOMAIN-CONTAINING PROTEIN"/>
    <property type="match status" value="1"/>
</dbReference>
<dbReference type="Gene3D" id="3.40.33.10">
    <property type="entry name" value="CAP"/>
    <property type="match status" value="1"/>
</dbReference>
<keyword evidence="5" id="KW-1185">Reference proteome</keyword>